<comment type="function">
    <text evidence="13">Possible role in the function of olfactory neurons.</text>
</comment>
<dbReference type="GO" id="GO:0004712">
    <property type="term" value="F:protein serine/threonine/tyrosine kinase activity"/>
    <property type="evidence" value="ECO:0007669"/>
    <property type="project" value="UniProtKB-EC"/>
</dbReference>
<dbReference type="CDD" id="cd14226">
    <property type="entry name" value="PKc_DYRK1"/>
    <property type="match status" value="1"/>
</dbReference>
<protein>
    <recommendedName>
        <fullName evidence="14">Dual specificity tyrosine-phosphorylation-regulated kinase mbk-1</fullName>
        <ecNumber evidence="3">2.7.12.1</ecNumber>
    </recommendedName>
    <alternativeName>
        <fullName evidence="15">Dual specificity Yak1-related kinase mbk-1</fullName>
    </alternativeName>
    <alternativeName>
        <fullName evidence="16">Minibrain Kinase 1</fullName>
    </alternativeName>
</protein>
<dbReference type="GO" id="GO:0005524">
    <property type="term" value="F:ATP binding"/>
    <property type="evidence" value="ECO:0007669"/>
    <property type="project" value="UniProtKB-UniRule"/>
</dbReference>
<dbReference type="Proteomes" id="UP001152747">
    <property type="component" value="Unassembled WGS sequence"/>
</dbReference>
<feature type="region of interest" description="Disordered" evidence="18">
    <location>
        <begin position="710"/>
        <end position="765"/>
    </location>
</feature>
<evidence type="ECO:0000256" key="15">
    <source>
        <dbReference type="ARBA" id="ARBA00077071"/>
    </source>
</evidence>
<evidence type="ECO:0000256" key="6">
    <source>
        <dbReference type="ARBA" id="ARBA00022741"/>
    </source>
</evidence>
<comment type="similarity">
    <text evidence="2">Belongs to the protein kinase superfamily. CMGC Ser/Thr protein kinase family. MNB/DYRK subfamily.</text>
</comment>
<dbReference type="EMBL" id="CANHGI010000006">
    <property type="protein sequence ID" value="CAI5454238.1"/>
    <property type="molecule type" value="Genomic_DNA"/>
</dbReference>
<reference evidence="20" key="1">
    <citation type="submission" date="2022-11" db="EMBL/GenBank/DDBJ databases">
        <authorList>
            <person name="Kikuchi T."/>
        </authorList>
    </citation>
    <scope>NUCLEOTIDE SEQUENCE</scope>
    <source>
        <strain evidence="20">PS1010</strain>
    </source>
</reference>
<feature type="region of interest" description="Disordered" evidence="18">
    <location>
        <begin position="870"/>
        <end position="939"/>
    </location>
</feature>
<comment type="subcellular location">
    <subcellularLocation>
        <location evidence="1">Nucleus</location>
    </subcellularLocation>
</comment>
<feature type="compositionally biased region" description="Polar residues" evidence="18">
    <location>
        <begin position="821"/>
        <end position="834"/>
    </location>
</feature>
<evidence type="ECO:0000256" key="18">
    <source>
        <dbReference type="SAM" id="MobiDB-lite"/>
    </source>
</evidence>
<dbReference type="InterPro" id="IPR011009">
    <property type="entry name" value="Kinase-like_dom_sf"/>
</dbReference>
<evidence type="ECO:0000256" key="16">
    <source>
        <dbReference type="ARBA" id="ARBA00081336"/>
    </source>
</evidence>
<comment type="catalytic activity">
    <reaction evidence="10">
        <text>L-seryl-[protein] + ATP = O-phospho-L-seryl-[protein] + ADP + H(+)</text>
        <dbReference type="Rhea" id="RHEA:17989"/>
        <dbReference type="Rhea" id="RHEA-COMP:9863"/>
        <dbReference type="Rhea" id="RHEA-COMP:11604"/>
        <dbReference type="ChEBI" id="CHEBI:15378"/>
        <dbReference type="ChEBI" id="CHEBI:29999"/>
        <dbReference type="ChEBI" id="CHEBI:30616"/>
        <dbReference type="ChEBI" id="CHEBI:83421"/>
        <dbReference type="ChEBI" id="CHEBI:456216"/>
        <dbReference type="EC" id="2.7.12.1"/>
    </reaction>
</comment>
<dbReference type="InterPro" id="IPR017441">
    <property type="entry name" value="Protein_kinase_ATP_BS"/>
</dbReference>
<evidence type="ECO:0000256" key="4">
    <source>
        <dbReference type="ARBA" id="ARBA00022527"/>
    </source>
</evidence>
<dbReference type="PROSITE" id="PS00108">
    <property type="entry name" value="PROTEIN_KINASE_ST"/>
    <property type="match status" value="1"/>
</dbReference>
<dbReference type="Gene3D" id="1.10.510.10">
    <property type="entry name" value="Transferase(Phosphotransferase) domain 1"/>
    <property type="match status" value="1"/>
</dbReference>
<evidence type="ECO:0000256" key="12">
    <source>
        <dbReference type="ARBA" id="ARBA00051680"/>
    </source>
</evidence>
<evidence type="ECO:0000313" key="20">
    <source>
        <dbReference type="EMBL" id="CAI5454238.1"/>
    </source>
</evidence>
<feature type="compositionally biased region" description="Low complexity" evidence="18">
    <location>
        <begin position="835"/>
        <end position="849"/>
    </location>
</feature>
<keyword evidence="8 17" id="KW-0067">ATP-binding</keyword>
<dbReference type="FunFam" id="1.10.510.10:FF:000117">
    <property type="entry name" value="dual specificity tyrosine-phosphorylation-regulated kinase 1A isoform X1"/>
    <property type="match status" value="1"/>
</dbReference>
<dbReference type="GO" id="GO:0004674">
    <property type="term" value="F:protein serine/threonine kinase activity"/>
    <property type="evidence" value="ECO:0007669"/>
    <property type="project" value="UniProtKB-KW"/>
</dbReference>
<accession>A0A9P1J1X8</accession>
<dbReference type="FunFam" id="3.30.200.20:FF:000087">
    <property type="entry name" value="Dual specificity tyrosine-phosphorylation-regulated kinase 1A"/>
    <property type="match status" value="1"/>
</dbReference>
<feature type="binding site" evidence="17">
    <location>
        <position position="413"/>
    </location>
    <ligand>
        <name>ATP</name>
        <dbReference type="ChEBI" id="CHEBI:30616"/>
    </ligand>
</feature>
<dbReference type="Gene3D" id="3.30.200.20">
    <property type="entry name" value="Phosphorylase Kinase, domain 1"/>
    <property type="match status" value="1"/>
</dbReference>
<dbReference type="InterPro" id="IPR008271">
    <property type="entry name" value="Ser/Thr_kinase_AS"/>
</dbReference>
<dbReference type="InterPro" id="IPR000719">
    <property type="entry name" value="Prot_kinase_dom"/>
</dbReference>
<keyword evidence="21" id="KW-1185">Reference proteome</keyword>
<evidence type="ECO:0000256" key="5">
    <source>
        <dbReference type="ARBA" id="ARBA00022679"/>
    </source>
</evidence>
<evidence type="ECO:0000259" key="19">
    <source>
        <dbReference type="PROSITE" id="PS50011"/>
    </source>
</evidence>
<dbReference type="OrthoDB" id="9332038at2759"/>
<evidence type="ECO:0000256" key="11">
    <source>
        <dbReference type="ARBA" id="ARBA00049308"/>
    </source>
</evidence>
<feature type="region of interest" description="Disordered" evidence="18">
    <location>
        <begin position="274"/>
        <end position="361"/>
    </location>
</feature>
<name>A0A9P1J1X8_9PELO</name>
<keyword evidence="7" id="KW-0418">Kinase</keyword>
<keyword evidence="5" id="KW-0808">Transferase</keyword>
<dbReference type="PANTHER" id="PTHR24058:SF28">
    <property type="entry name" value="SERINE_THREONINE-PROTEIN KINASE MINIBRAIN"/>
    <property type="match status" value="1"/>
</dbReference>
<comment type="caution">
    <text evidence="20">The sequence shown here is derived from an EMBL/GenBank/DDBJ whole genome shotgun (WGS) entry which is preliminary data.</text>
</comment>
<feature type="compositionally biased region" description="Polar residues" evidence="18">
    <location>
        <begin position="285"/>
        <end position="314"/>
    </location>
</feature>
<feature type="compositionally biased region" description="Pro residues" evidence="18">
    <location>
        <begin position="38"/>
        <end position="50"/>
    </location>
</feature>
<gene>
    <name evidence="20" type="ORF">CAMP_LOCUS16875</name>
</gene>
<proteinExistence type="inferred from homology"/>
<dbReference type="Pfam" id="PF00069">
    <property type="entry name" value="Pkinase"/>
    <property type="match status" value="1"/>
</dbReference>
<evidence type="ECO:0000256" key="7">
    <source>
        <dbReference type="ARBA" id="ARBA00022777"/>
    </source>
</evidence>
<feature type="domain" description="Protein kinase" evidence="19">
    <location>
        <begin position="384"/>
        <end position="706"/>
    </location>
</feature>
<keyword evidence="4" id="KW-0723">Serine/threonine-protein kinase</keyword>
<evidence type="ECO:0000256" key="14">
    <source>
        <dbReference type="ARBA" id="ARBA00070594"/>
    </source>
</evidence>
<keyword evidence="6 17" id="KW-0547">Nucleotide-binding</keyword>
<dbReference type="SUPFAM" id="SSF56112">
    <property type="entry name" value="Protein kinase-like (PK-like)"/>
    <property type="match status" value="1"/>
</dbReference>
<feature type="compositionally biased region" description="Polar residues" evidence="18">
    <location>
        <begin position="902"/>
        <end position="911"/>
    </location>
</feature>
<organism evidence="20 21">
    <name type="scientific">Caenorhabditis angaria</name>
    <dbReference type="NCBI Taxonomy" id="860376"/>
    <lineage>
        <taxon>Eukaryota</taxon>
        <taxon>Metazoa</taxon>
        <taxon>Ecdysozoa</taxon>
        <taxon>Nematoda</taxon>
        <taxon>Chromadorea</taxon>
        <taxon>Rhabditida</taxon>
        <taxon>Rhabditina</taxon>
        <taxon>Rhabditomorpha</taxon>
        <taxon>Rhabditoidea</taxon>
        <taxon>Rhabditidae</taxon>
        <taxon>Peloderinae</taxon>
        <taxon>Caenorhabditis</taxon>
    </lineage>
</organism>
<evidence type="ECO:0000256" key="10">
    <source>
        <dbReference type="ARBA" id="ARBA00049003"/>
    </source>
</evidence>
<comment type="catalytic activity">
    <reaction evidence="12">
        <text>L-tyrosyl-[protein] + ATP = O-phospho-L-tyrosyl-[protein] + ADP + H(+)</text>
        <dbReference type="Rhea" id="RHEA:10596"/>
        <dbReference type="Rhea" id="RHEA-COMP:10136"/>
        <dbReference type="Rhea" id="RHEA-COMP:20101"/>
        <dbReference type="ChEBI" id="CHEBI:15378"/>
        <dbReference type="ChEBI" id="CHEBI:30616"/>
        <dbReference type="ChEBI" id="CHEBI:46858"/>
        <dbReference type="ChEBI" id="CHEBI:61978"/>
        <dbReference type="ChEBI" id="CHEBI:456216"/>
        <dbReference type="EC" id="2.7.12.1"/>
    </reaction>
</comment>
<evidence type="ECO:0000256" key="2">
    <source>
        <dbReference type="ARBA" id="ARBA00008867"/>
    </source>
</evidence>
<evidence type="ECO:0000256" key="8">
    <source>
        <dbReference type="ARBA" id="ARBA00022840"/>
    </source>
</evidence>
<feature type="compositionally biased region" description="Polar residues" evidence="18">
    <location>
        <begin position="24"/>
        <end position="34"/>
    </location>
</feature>
<sequence length="948" mass="105594">MVFSKSRDSWVKIDELEKKKRKTNGFSKMHTVSNLPPAEWPPASSQPPPQASTNPTNKTTPPQAPPKPISTNFSSAHPPPLPSAPPQQHHQYRSGEGSSSSSGAGAGVSRAFSFEHSPRFSSRGEGYLRHPQPPVTAIRHQGNAFHFPAETASKPRKSRVSGMLSHSGDTSSSAGGPAAAHQQSGNQTASLVGGVATAGGHIKKYQIPNVYYPNPTNVQGSSTSSTNNHYDATMHSEPTSARKFRSPQDAPVRKLTTDLIKTYKQINESFYVRKQLRRGERDRQAQATAGQGSSSQPSETYSIQNAVPQPNSYDDQTRGPPMLDTNAPPASQMVVPMRSENDFQQQQQSRHRSSRCGPYNGGYDDKNYDYILKNGEVFDKRYVILSDVPVGKGSFGQVTKAYDTVNKEEVAIKIIKNKKTFFDQAQIEIHLLELMNSHDKENKYNIVGLKGHFVHRSHLCLVFELLSYNLYDLLKNTSFRGVSLNLTRKFAQQLGKTLMFLSSPELSIIHCDLKPENVLLVNAKRSQIRVIDFGSSCQTGHRIYQYIQSRFYRSPEVLLGIAYDTKIDMWSLGCILVEMHTGEPLFAGSSELDQMMKIVEVLGMPPKEMLDAGAKTHKYFDKTEEGLYYCKKTRDGGHRQTYRAPAHRKLHDILGVTSGGPGGRRLAEPGHTVEDYAKFKDLIKRMLSYDPKTRIAPYYVVRHPFLKQKDETKERAPSQPPTSHQPYSHQVISQGIPTSAPQPVQPPPPQQQQSMPHHTKPTVGQAYRYPNQHTQNHDQPNYYNQHRDDAMEIGSEWRRRHSSHAASGSRTHHGGPASIAAPSTSNYGSNFAANQPQSSQQQQPSYSRQASKEWQNQMDCSDEYFEMADSAPGRSDELMPSYSDASVTQDPYKHQDFASVPAVTQRNSSQDARPGPSNYGSYPNSAGQPTSSKNAKNFGNAYYLNNKL</sequence>
<evidence type="ECO:0000313" key="21">
    <source>
        <dbReference type="Proteomes" id="UP001152747"/>
    </source>
</evidence>
<feature type="compositionally biased region" description="Basic and acidic residues" evidence="18">
    <location>
        <begin position="1"/>
        <end position="18"/>
    </location>
</feature>
<feature type="compositionally biased region" description="Polar residues" evidence="18">
    <location>
        <begin position="918"/>
        <end position="937"/>
    </location>
</feature>
<comment type="catalytic activity">
    <reaction evidence="11">
        <text>L-threonyl-[protein] + ATP = O-phospho-L-threonyl-[protein] + ADP + H(+)</text>
        <dbReference type="Rhea" id="RHEA:46608"/>
        <dbReference type="Rhea" id="RHEA-COMP:11060"/>
        <dbReference type="Rhea" id="RHEA-COMP:11605"/>
        <dbReference type="ChEBI" id="CHEBI:15378"/>
        <dbReference type="ChEBI" id="CHEBI:30013"/>
        <dbReference type="ChEBI" id="CHEBI:30616"/>
        <dbReference type="ChEBI" id="CHEBI:61977"/>
        <dbReference type="ChEBI" id="CHEBI:456216"/>
        <dbReference type="EC" id="2.7.12.1"/>
    </reaction>
</comment>
<dbReference type="EC" id="2.7.12.1" evidence="3"/>
<feature type="compositionally biased region" description="Low complexity" evidence="18">
    <location>
        <begin position="86"/>
        <end position="112"/>
    </location>
</feature>
<dbReference type="GO" id="GO:0005634">
    <property type="term" value="C:nucleus"/>
    <property type="evidence" value="ECO:0007669"/>
    <property type="project" value="UniProtKB-SubCell"/>
</dbReference>
<dbReference type="PROSITE" id="PS50011">
    <property type="entry name" value="PROTEIN_KINASE_DOM"/>
    <property type="match status" value="1"/>
</dbReference>
<evidence type="ECO:0000256" key="1">
    <source>
        <dbReference type="ARBA" id="ARBA00004123"/>
    </source>
</evidence>
<dbReference type="InterPro" id="IPR044131">
    <property type="entry name" value="PKc_DYR1A/1B"/>
</dbReference>
<evidence type="ECO:0000256" key="3">
    <source>
        <dbReference type="ARBA" id="ARBA00013203"/>
    </source>
</evidence>
<dbReference type="PROSITE" id="PS00107">
    <property type="entry name" value="PROTEIN_KINASE_ATP"/>
    <property type="match status" value="1"/>
</dbReference>
<evidence type="ECO:0000256" key="9">
    <source>
        <dbReference type="ARBA" id="ARBA00023242"/>
    </source>
</evidence>
<feature type="compositionally biased region" description="Polar residues" evidence="18">
    <location>
        <begin position="721"/>
        <end position="739"/>
    </location>
</feature>
<feature type="region of interest" description="Disordered" evidence="18">
    <location>
        <begin position="212"/>
        <end position="252"/>
    </location>
</feature>
<feature type="compositionally biased region" description="Polar residues" evidence="18">
    <location>
        <begin position="214"/>
        <end position="230"/>
    </location>
</feature>
<evidence type="ECO:0000256" key="17">
    <source>
        <dbReference type="PROSITE-ProRule" id="PRU10141"/>
    </source>
</evidence>
<dbReference type="PANTHER" id="PTHR24058">
    <property type="entry name" value="DUAL SPECIFICITY PROTEIN KINASE"/>
    <property type="match status" value="1"/>
</dbReference>
<evidence type="ECO:0000256" key="13">
    <source>
        <dbReference type="ARBA" id="ARBA00054345"/>
    </source>
</evidence>
<feature type="region of interest" description="Disordered" evidence="18">
    <location>
        <begin position="1"/>
        <end position="187"/>
    </location>
</feature>
<keyword evidence="9" id="KW-0539">Nucleus</keyword>
<feature type="region of interest" description="Disordered" evidence="18">
    <location>
        <begin position="797"/>
        <end position="855"/>
    </location>
</feature>
<dbReference type="InterPro" id="IPR050494">
    <property type="entry name" value="Ser_Thr_dual-spec_kinase"/>
</dbReference>
<dbReference type="SMART" id="SM00220">
    <property type="entry name" value="S_TKc"/>
    <property type="match status" value="1"/>
</dbReference>
<dbReference type="AlphaFoldDB" id="A0A9P1J1X8"/>